<reference evidence="3 4" key="1">
    <citation type="submission" date="2020-06" db="EMBL/GenBank/DDBJ databases">
        <authorList>
            <person name="Li R."/>
            <person name="Bekaert M."/>
        </authorList>
    </citation>
    <scope>NUCLEOTIDE SEQUENCE [LARGE SCALE GENOMIC DNA]</scope>
    <source>
        <strain evidence="4">wild</strain>
    </source>
</reference>
<name>A0A6J8BTV4_MYTCO</name>
<dbReference type="EMBL" id="CACVKT020003965">
    <property type="protein sequence ID" value="CAC5387082.1"/>
    <property type="molecule type" value="Genomic_DNA"/>
</dbReference>
<dbReference type="AlphaFoldDB" id="A0A6J8BTV4"/>
<feature type="signal peptide" evidence="1">
    <location>
        <begin position="1"/>
        <end position="19"/>
    </location>
</feature>
<proteinExistence type="predicted"/>
<dbReference type="Proteomes" id="UP000507470">
    <property type="component" value="Unassembled WGS sequence"/>
</dbReference>
<dbReference type="OrthoDB" id="6130110at2759"/>
<evidence type="ECO:0000313" key="4">
    <source>
        <dbReference type="Proteomes" id="UP000507470"/>
    </source>
</evidence>
<dbReference type="InterPro" id="IPR035234">
    <property type="entry name" value="IgGFc-bd_N"/>
</dbReference>
<feature type="chain" id="PRO_5026684736" description="IgGFc-binding protein N-terminal domain-containing protein" evidence="1">
    <location>
        <begin position="20"/>
        <end position="545"/>
    </location>
</feature>
<evidence type="ECO:0000259" key="2">
    <source>
        <dbReference type="Pfam" id="PF17517"/>
    </source>
</evidence>
<dbReference type="PANTHER" id="PTHR46534">
    <property type="entry name" value="IGGFC_BINDING DOMAIN-CONTAINING PROTEIN"/>
    <property type="match status" value="1"/>
</dbReference>
<feature type="domain" description="IgGFc-binding protein N-terminal" evidence="2">
    <location>
        <begin position="233"/>
        <end position="525"/>
    </location>
</feature>
<evidence type="ECO:0000256" key="1">
    <source>
        <dbReference type="SAM" id="SignalP"/>
    </source>
</evidence>
<keyword evidence="4" id="KW-1185">Reference proteome</keyword>
<accession>A0A6J8BTV4</accession>
<protein>
    <recommendedName>
        <fullName evidence="2">IgGFc-binding protein N-terminal domain-containing protein</fullName>
    </recommendedName>
</protein>
<evidence type="ECO:0000313" key="3">
    <source>
        <dbReference type="EMBL" id="CAC5387082.1"/>
    </source>
</evidence>
<keyword evidence="1" id="KW-0732">Signal</keyword>
<sequence>MKRLLFISMTFELTVLCLSSSLLCDGELCPKVISMPLVDNMKASLKADIDVSQINKYLKAYIKQEINTEIRTIMKDVVEELTENRTSSMKEENVSRQEGKRLNESCSTARECKETLICENRYCQCRGTEHWNGMQCLGNSKGVQFTIVFTEKGYVKETKLLVASKKGGLLSQYTFFNNRNKTTRFTNTQYSLDPLDNNVIKDGIEKVGIEVQSSIPISLYGIQDRDNGGSTEAYMAIPRKYLSTNYLLPSFKVYSSAADSALTITTTEDSTTVKLNLRMEKGPLRYKNRNYNNNDEIILVLNKFHSFKLSHSSDLSGTTIQATKPVSVLTSSKENKVTKTGGNNELLEMVLPLNQIDHFYVIPEIVTRPSSTVRVYCPEETTLSLYDGNNRLTKHVDGRKFIDFTHRKISYIHGNHDFLVMIFPHELPDGTGTTFMMTIHGVNQYMSNYDFAVPAIDDLKSHVTVCVKSSALGGFTLDGQPTTIDGVYSISNGTDRYSTFSFKISPGQHNISHTGGARFGLWVYGENNAYDAYGYPAGIAFKTNI</sequence>
<dbReference type="Pfam" id="PF17517">
    <property type="entry name" value="IgGFc_binding"/>
    <property type="match status" value="1"/>
</dbReference>
<gene>
    <name evidence="3" type="ORF">MCOR_22455</name>
</gene>
<dbReference type="PANTHER" id="PTHR46534:SF1">
    <property type="entry name" value="IGGFC-BINDING PROTEIN N-TERMINAL DOMAIN-CONTAINING PROTEIN"/>
    <property type="match status" value="1"/>
</dbReference>
<organism evidence="3 4">
    <name type="scientific">Mytilus coruscus</name>
    <name type="common">Sea mussel</name>
    <dbReference type="NCBI Taxonomy" id="42192"/>
    <lineage>
        <taxon>Eukaryota</taxon>
        <taxon>Metazoa</taxon>
        <taxon>Spiralia</taxon>
        <taxon>Lophotrochozoa</taxon>
        <taxon>Mollusca</taxon>
        <taxon>Bivalvia</taxon>
        <taxon>Autobranchia</taxon>
        <taxon>Pteriomorphia</taxon>
        <taxon>Mytilida</taxon>
        <taxon>Mytiloidea</taxon>
        <taxon>Mytilidae</taxon>
        <taxon>Mytilinae</taxon>
        <taxon>Mytilus</taxon>
    </lineage>
</organism>